<dbReference type="EMBL" id="QSBM01000007">
    <property type="protein sequence ID" value="RGX29626.1"/>
    <property type="molecule type" value="Genomic_DNA"/>
</dbReference>
<evidence type="ECO:0000256" key="2">
    <source>
        <dbReference type="SAM" id="SignalP"/>
    </source>
</evidence>
<dbReference type="CDD" id="cd13520">
    <property type="entry name" value="PBP2_TAXI_TRAP"/>
    <property type="match status" value="1"/>
</dbReference>
<dbReference type="Proteomes" id="UP000283880">
    <property type="component" value="Unassembled WGS sequence"/>
</dbReference>
<keyword evidence="2" id="KW-0732">Signal</keyword>
<dbReference type="SUPFAM" id="SSF53850">
    <property type="entry name" value="Periplasmic binding protein-like II"/>
    <property type="match status" value="1"/>
</dbReference>
<evidence type="ECO:0000313" key="4">
    <source>
        <dbReference type="Proteomes" id="UP000283880"/>
    </source>
</evidence>
<dbReference type="PANTHER" id="PTHR42941:SF1">
    <property type="entry name" value="SLL1037 PROTEIN"/>
    <property type="match status" value="1"/>
</dbReference>
<evidence type="ECO:0008006" key="5">
    <source>
        <dbReference type="Google" id="ProtNLM"/>
    </source>
</evidence>
<dbReference type="PANTHER" id="PTHR42941">
    <property type="entry name" value="SLL1037 PROTEIN"/>
    <property type="match status" value="1"/>
</dbReference>
<accession>A0A413FG23</accession>
<dbReference type="RefSeq" id="WP_024735508.1">
    <property type="nucleotide sequence ID" value="NZ_CABMHH010000117.1"/>
</dbReference>
<dbReference type="InterPro" id="IPR011852">
    <property type="entry name" value="TRAP_TAXI"/>
</dbReference>
<feature type="signal peptide" evidence="2">
    <location>
        <begin position="1"/>
        <end position="28"/>
    </location>
</feature>
<dbReference type="AlphaFoldDB" id="A0A413FG23"/>
<name>A0A413FG23_9FIRM</name>
<comment type="caution">
    <text evidence="3">The sequence shown here is derived from an EMBL/GenBank/DDBJ whole genome shotgun (WGS) entry which is preliminary data.</text>
</comment>
<sequence length="364" mass="38787">MFRKNRRMLTAMALAVCTAFTAACSSGAGTAAPETTKEAQTQAPSETEKEAAPGAESEAAAAPEGQRHSLTMASGTNGGVFYMLAAAYSQLIPSVNPNMTINVEASAGTNENLALLSSYEADVSFANPGDALSAYEGKREFEGKAATNLRAVMSGNMNYFHVMTLEDSPIKTLEDIKGRKVSVGPTGAPYIMPEIIEAATGFVVNEDYTGEWMSHDQAAEALINGDIDAICATNAIPSSAYSSLTAAHPDVVFISLTEQEISNVTTKHPQSYVPTVIKAGAYSTIKEDTPTVGLRVLMFTNDQVDEDAIYQLTKAIMENTEAAEAIYAPAADYCLETQKESIDSYPLPIHPGAEKYYREAGLIQ</sequence>
<dbReference type="NCBIfam" id="TIGR02122">
    <property type="entry name" value="TRAP_TAXI"/>
    <property type="match status" value="1"/>
</dbReference>
<feature type="region of interest" description="Disordered" evidence="1">
    <location>
        <begin position="28"/>
        <end position="70"/>
    </location>
</feature>
<gene>
    <name evidence="3" type="ORF">DWV29_10930</name>
</gene>
<dbReference type="PROSITE" id="PS51257">
    <property type="entry name" value="PROKAR_LIPOPROTEIN"/>
    <property type="match status" value="1"/>
</dbReference>
<reference evidence="3 4" key="1">
    <citation type="submission" date="2018-08" db="EMBL/GenBank/DDBJ databases">
        <title>A genome reference for cultivated species of the human gut microbiota.</title>
        <authorList>
            <person name="Zou Y."/>
            <person name="Xue W."/>
            <person name="Luo G."/>
        </authorList>
    </citation>
    <scope>NUCLEOTIDE SEQUENCE [LARGE SCALE GENOMIC DNA]</scope>
    <source>
        <strain evidence="3 4">AF04-15</strain>
    </source>
</reference>
<feature type="compositionally biased region" description="Low complexity" evidence="1">
    <location>
        <begin position="52"/>
        <end position="64"/>
    </location>
</feature>
<evidence type="ECO:0000313" key="3">
    <source>
        <dbReference type="EMBL" id="RGX29626.1"/>
    </source>
</evidence>
<dbReference type="OrthoDB" id="9776669at2"/>
<protein>
    <recommendedName>
        <fullName evidence="5">C4-dicarboxylate ABC transporter substrate-binding protein</fullName>
    </recommendedName>
</protein>
<dbReference type="Gene3D" id="3.40.190.10">
    <property type="entry name" value="Periplasmic binding protein-like II"/>
    <property type="match status" value="2"/>
</dbReference>
<organism evidence="3 4">
    <name type="scientific">Enterocloster asparagiformis</name>
    <dbReference type="NCBI Taxonomy" id="333367"/>
    <lineage>
        <taxon>Bacteria</taxon>
        <taxon>Bacillati</taxon>
        <taxon>Bacillota</taxon>
        <taxon>Clostridia</taxon>
        <taxon>Lachnospirales</taxon>
        <taxon>Lachnospiraceae</taxon>
        <taxon>Enterocloster</taxon>
    </lineage>
</organism>
<dbReference type="Pfam" id="PF16868">
    <property type="entry name" value="NMT1_3"/>
    <property type="match status" value="1"/>
</dbReference>
<evidence type="ECO:0000256" key="1">
    <source>
        <dbReference type="SAM" id="MobiDB-lite"/>
    </source>
</evidence>
<proteinExistence type="predicted"/>
<feature type="chain" id="PRO_5019236005" description="C4-dicarboxylate ABC transporter substrate-binding protein" evidence="2">
    <location>
        <begin position="29"/>
        <end position="364"/>
    </location>
</feature>